<dbReference type="GO" id="GO:0030036">
    <property type="term" value="P:actin cytoskeleton organization"/>
    <property type="evidence" value="ECO:0007669"/>
    <property type="project" value="UniProtKB-ARBA"/>
</dbReference>
<evidence type="ECO:0000256" key="4">
    <source>
        <dbReference type="PROSITE-ProRule" id="PRU00192"/>
    </source>
</evidence>
<evidence type="ECO:0000259" key="9">
    <source>
        <dbReference type="PROSITE" id="PS51741"/>
    </source>
</evidence>
<dbReference type="PROSITE" id="PS00479">
    <property type="entry name" value="ZF_DAG_PE_1"/>
    <property type="match status" value="1"/>
</dbReference>
<sequence>MAAEPDQSYGNTLPDQVERIGLLYEAHLELISDVRELYQSRTAIEREYAAKLQNLSKKAAEKKAKMEARFILGEDPTRSWDVTTLKRNTLGKAYEALITSIVDATHEHQSIADSLSTQVIDVLRTLEKRCNDTKKKELQFYQKTLAERDRVYNDRQKSKQKYDNDCEEVETFRQKQTRAQEEKHKARVAKQAEQQKDDMLNSKNLHIISTAVANKVKDKFYTTDMPVAANELQRLQTQLVERFVKILLFAHRLQLGHLDNLKEKLSNVEAKISQVQPMEDQLLFIEHNIRPFTLPDDWKYEPCTLHYDTDAMSTEPAPKIWLQNKLNRSRTKAQELAPLILLKETEFNHLSKKLQTNIADHPVGPVDDIVDSYLDAQHELSYYHTSRTILEAEIETIVAAIGDDMGGQNPHVFKSSSFSIPTQCGYCESTIWGLSKQGKTCKQCGLSVHNKCELKVPAECRKAKGSRRRSSRRAAASPASPAVAAAAVTETPSPSSFVRSQTPEEEENYPTKQILFNYSPSSEFEVSVQEGEKVQVVEPDDGSGWAKVLNSEGKKGLVPASYVGYGHSDEGVPVRQGTGQRVRAIYPYRSQGSDELELHEGEVLELSVGGQEYGNGWWEGFNKEGRKGIFPSNYVEIL</sequence>
<dbReference type="PANTHER" id="PTHR15735">
    <property type="entry name" value="FCH AND DOUBLE SH3 DOMAINS PROTEIN"/>
    <property type="match status" value="1"/>
</dbReference>
<dbReference type="PRINTS" id="PR00452">
    <property type="entry name" value="SH3DOMAIN"/>
</dbReference>
<dbReference type="InterPro" id="IPR036028">
    <property type="entry name" value="SH3-like_dom_sf"/>
</dbReference>
<comment type="caution">
    <text evidence="10">The sequence shown here is derived from an EMBL/GenBank/DDBJ whole genome shotgun (WGS) entry which is preliminary data.</text>
</comment>
<dbReference type="Pfam" id="PF00611">
    <property type="entry name" value="FCH"/>
    <property type="match status" value="1"/>
</dbReference>
<dbReference type="SMART" id="SM00326">
    <property type="entry name" value="SH3"/>
    <property type="match status" value="2"/>
</dbReference>
<evidence type="ECO:0000259" key="7">
    <source>
        <dbReference type="PROSITE" id="PS50002"/>
    </source>
</evidence>
<dbReference type="GO" id="GO:0030833">
    <property type="term" value="P:regulation of actin filament polymerization"/>
    <property type="evidence" value="ECO:0007669"/>
    <property type="project" value="TreeGrafter"/>
</dbReference>
<dbReference type="GO" id="GO:0030864">
    <property type="term" value="C:cortical actin cytoskeleton"/>
    <property type="evidence" value="ECO:0007669"/>
    <property type="project" value="UniProtKB-ARBA"/>
</dbReference>
<dbReference type="CDD" id="cd20824">
    <property type="entry name" value="C1_SpBZZ1-like"/>
    <property type="match status" value="1"/>
</dbReference>
<name>A0A8H7C7L6_AGABI</name>
<proteinExistence type="predicted"/>
<dbReference type="SUPFAM" id="SSF57889">
    <property type="entry name" value="Cysteine-rich domain"/>
    <property type="match status" value="1"/>
</dbReference>
<dbReference type="InterPro" id="IPR020454">
    <property type="entry name" value="DAG/PE-bd"/>
</dbReference>
<dbReference type="Proteomes" id="UP000629468">
    <property type="component" value="Unassembled WGS sequence"/>
</dbReference>
<dbReference type="SMART" id="SM00055">
    <property type="entry name" value="FCH"/>
    <property type="match status" value="1"/>
</dbReference>
<dbReference type="Gene3D" id="1.20.1270.60">
    <property type="entry name" value="Arfaptin homology (AH) domain/BAR domain"/>
    <property type="match status" value="1"/>
</dbReference>
<gene>
    <name evidence="10" type="ORF">Agabi119p4_7166</name>
</gene>
<evidence type="ECO:0000313" key="11">
    <source>
        <dbReference type="Proteomes" id="UP000629468"/>
    </source>
</evidence>
<dbReference type="Pfam" id="PF00130">
    <property type="entry name" value="C1_1"/>
    <property type="match status" value="1"/>
</dbReference>
<dbReference type="PANTHER" id="PTHR15735:SF21">
    <property type="entry name" value="PROTEIN NERVOUS WRECK"/>
    <property type="match status" value="1"/>
</dbReference>
<dbReference type="PRINTS" id="PR00008">
    <property type="entry name" value="DAGPEDOMAIN"/>
</dbReference>
<evidence type="ECO:0000256" key="6">
    <source>
        <dbReference type="SAM" id="MobiDB-lite"/>
    </source>
</evidence>
<evidence type="ECO:0008006" key="12">
    <source>
        <dbReference type="Google" id="ProtNLM"/>
    </source>
</evidence>
<accession>A0A8H7C7L6</accession>
<organism evidence="10 11">
    <name type="scientific">Agaricus bisporus var. burnettii</name>
    <dbReference type="NCBI Taxonomy" id="192524"/>
    <lineage>
        <taxon>Eukaryota</taxon>
        <taxon>Fungi</taxon>
        <taxon>Dikarya</taxon>
        <taxon>Basidiomycota</taxon>
        <taxon>Agaricomycotina</taxon>
        <taxon>Agaricomycetes</taxon>
        <taxon>Agaricomycetidae</taxon>
        <taxon>Agaricales</taxon>
        <taxon>Agaricineae</taxon>
        <taxon>Agaricaceae</taxon>
        <taxon>Agaricus</taxon>
    </lineage>
</organism>
<dbReference type="GO" id="GO:0046872">
    <property type="term" value="F:metal ion binding"/>
    <property type="evidence" value="ECO:0007669"/>
    <property type="project" value="UniProtKB-KW"/>
</dbReference>
<evidence type="ECO:0000256" key="2">
    <source>
        <dbReference type="ARBA" id="ARBA00022723"/>
    </source>
</evidence>
<evidence type="ECO:0000313" key="10">
    <source>
        <dbReference type="EMBL" id="KAF7767923.1"/>
    </source>
</evidence>
<feature type="domain" description="F-BAR" evidence="9">
    <location>
        <begin position="7"/>
        <end position="280"/>
    </location>
</feature>
<feature type="region of interest" description="Disordered" evidence="6">
    <location>
        <begin position="463"/>
        <end position="508"/>
    </location>
</feature>
<feature type="compositionally biased region" description="Low complexity" evidence="6">
    <location>
        <begin position="473"/>
        <end position="496"/>
    </location>
</feature>
<dbReference type="Gene3D" id="3.30.60.20">
    <property type="match status" value="1"/>
</dbReference>
<dbReference type="CDD" id="cd11912">
    <property type="entry name" value="SH3_Bzz1_1"/>
    <property type="match status" value="1"/>
</dbReference>
<dbReference type="PROSITE" id="PS51741">
    <property type="entry name" value="F_BAR"/>
    <property type="match status" value="1"/>
</dbReference>
<feature type="domain" description="Phorbol-ester/DAG-type" evidence="8">
    <location>
        <begin position="410"/>
        <end position="460"/>
    </location>
</feature>
<dbReference type="EMBL" id="JABXXO010000010">
    <property type="protein sequence ID" value="KAF7767923.1"/>
    <property type="molecule type" value="Genomic_DNA"/>
</dbReference>
<dbReference type="InterPro" id="IPR002219">
    <property type="entry name" value="PKC_DAG/PE"/>
</dbReference>
<dbReference type="SUPFAM" id="SSF103657">
    <property type="entry name" value="BAR/IMD domain-like"/>
    <property type="match status" value="1"/>
</dbReference>
<reference evidence="10 11" key="1">
    <citation type="journal article" name="Sci. Rep.">
        <title>Telomere-to-telomere assembled and centromere annotated genomes of the two main subspecies of the button mushroom Agaricus bisporus reveal especially polymorphic chromosome ends.</title>
        <authorList>
            <person name="Sonnenberg A.S.M."/>
            <person name="Sedaghat-Telgerd N."/>
            <person name="Lavrijssen B."/>
            <person name="Ohm R.A."/>
            <person name="Hendrickx P.M."/>
            <person name="Scholtmeijer K."/>
            <person name="Baars J.J.P."/>
            <person name="van Peer A."/>
        </authorList>
    </citation>
    <scope>NUCLEOTIDE SEQUENCE [LARGE SCALE GENOMIC DNA]</scope>
    <source>
        <strain evidence="10 11">H119_p4</strain>
    </source>
</reference>
<dbReference type="InterPro" id="IPR027267">
    <property type="entry name" value="AH/BAR_dom_sf"/>
</dbReference>
<dbReference type="InterPro" id="IPR046349">
    <property type="entry name" value="C1-like_sf"/>
</dbReference>
<dbReference type="PROSITE" id="PS50002">
    <property type="entry name" value="SH3"/>
    <property type="match status" value="2"/>
</dbReference>
<evidence type="ECO:0000259" key="8">
    <source>
        <dbReference type="PROSITE" id="PS50081"/>
    </source>
</evidence>
<keyword evidence="1 4" id="KW-0728">SH3 domain</keyword>
<keyword evidence="2" id="KW-0479">Metal-binding</keyword>
<feature type="domain" description="SH3" evidence="7">
    <location>
        <begin position="577"/>
        <end position="638"/>
    </location>
</feature>
<dbReference type="PROSITE" id="PS50081">
    <property type="entry name" value="ZF_DAG_PE_2"/>
    <property type="match status" value="1"/>
</dbReference>
<dbReference type="InterPro" id="IPR001060">
    <property type="entry name" value="FCH_dom"/>
</dbReference>
<dbReference type="InterPro" id="IPR001452">
    <property type="entry name" value="SH3_domain"/>
</dbReference>
<dbReference type="SUPFAM" id="SSF50044">
    <property type="entry name" value="SH3-domain"/>
    <property type="match status" value="2"/>
</dbReference>
<keyword evidence="3" id="KW-0862">Zinc</keyword>
<feature type="compositionally biased region" description="Basic residues" evidence="6">
    <location>
        <begin position="463"/>
        <end position="472"/>
    </location>
</feature>
<dbReference type="Pfam" id="PF14604">
    <property type="entry name" value="SH3_9"/>
    <property type="match status" value="2"/>
</dbReference>
<dbReference type="AlphaFoldDB" id="A0A8H7C7L6"/>
<keyword evidence="5" id="KW-0175">Coiled coil</keyword>
<evidence type="ECO:0000256" key="1">
    <source>
        <dbReference type="ARBA" id="ARBA00022443"/>
    </source>
</evidence>
<evidence type="ECO:0000256" key="3">
    <source>
        <dbReference type="ARBA" id="ARBA00022833"/>
    </source>
</evidence>
<dbReference type="SMART" id="SM00109">
    <property type="entry name" value="C1"/>
    <property type="match status" value="1"/>
</dbReference>
<dbReference type="InterPro" id="IPR035459">
    <property type="entry name" value="Bzz1_SH3_1"/>
</dbReference>
<feature type="domain" description="SH3" evidence="7">
    <location>
        <begin position="507"/>
        <end position="568"/>
    </location>
</feature>
<dbReference type="Gene3D" id="2.30.30.40">
    <property type="entry name" value="SH3 Domains"/>
    <property type="match status" value="2"/>
</dbReference>
<evidence type="ECO:0000256" key="5">
    <source>
        <dbReference type="PROSITE-ProRule" id="PRU01077"/>
    </source>
</evidence>
<protein>
    <recommendedName>
        <fullName evidence="12">Protein BZZ1</fullName>
    </recommendedName>
</protein>
<dbReference type="InterPro" id="IPR031160">
    <property type="entry name" value="F_BAR_dom"/>
</dbReference>